<feature type="transmembrane region" description="Helical" evidence="1">
    <location>
        <begin position="58"/>
        <end position="78"/>
    </location>
</feature>
<evidence type="ECO:0000313" key="3">
    <source>
        <dbReference type="Proteomes" id="UP000780345"/>
    </source>
</evidence>
<organism evidence="2 3">
    <name type="scientific">Neisseria sicca</name>
    <dbReference type="NCBI Taxonomy" id="490"/>
    <lineage>
        <taxon>Bacteria</taxon>
        <taxon>Pseudomonadati</taxon>
        <taxon>Pseudomonadota</taxon>
        <taxon>Betaproteobacteria</taxon>
        <taxon>Neisseriales</taxon>
        <taxon>Neisseriaceae</taxon>
        <taxon>Neisseria</taxon>
    </lineage>
</organism>
<dbReference type="AlphaFoldDB" id="A0A930GTZ1"/>
<accession>A0A930GTZ1</accession>
<reference evidence="2" key="1">
    <citation type="submission" date="2020-04" db="EMBL/GenBank/DDBJ databases">
        <title>Deep metagenomics examines the oral microbiome during advanced dental caries in children, revealing novel taxa and co-occurrences with host molecules.</title>
        <authorList>
            <person name="Baker J.L."/>
            <person name="Morton J.T."/>
            <person name="Dinis M."/>
            <person name="Alvarez R."/>
            <person name="Tran N.C."/>
            <person name="Knight R."/>
            <person name="Edlund A."/>
        </authorList>
    </citation>
    <scope>NUCLEOTIDE SEQUENCE</scope>
    <source>
        <strain evidence="2">JCVI_32_bin.62</strain>
    </source>
</reference>
<name>A0A930GTZ1_NEISI</name>
<dbReference type="Proteomes" id="UP000780345">
    <property type="component" value="Unassembled WGS sequence"/>
</dbReference>
<protein>
    <submittedName>
        <fullName evidence="2">Uncharacterized protein</fullName>
    </submittedName>
</protein>
<sequence length="155" mass="17966">MTNKYGQDKAKLEATCSTKFLDRVRWILSAIPLLTTCVCIFLISPWNRENFSIPDYMVAFPLGCASTLLYEAATFKIRRKLKRYTTKFDLPAWIGILASIGLWLIIVFFPEILGYKTDVEFPFIQIKIWTIVFALGTILSKESYDWIYSNTVIDR</sequence>
<evidence type="ECO:0000256" key="1">
    <source>
        <dbReference type="SAM" id="Phobius"/>
    </source>
</evidence>
<proteinExistence type="predicted"/>
<keyword evidence="1" id="KW-0812">Transmembrane</keyword>
<evidence type="ECO:0000313" key="2">
    <source>
        <dbReference type="EMBL" id="MBF1265318.1"/>
    </source>
</evidence>
<dbReference type="EMBL" id="JABZQQ010000046">
    <property type="protein sequence ID" value="MBF1265318.1"/>
    <property type="molecule type" value="Genomic_DNA"/>
</dbReference>
<keyword evidence="1" id="KW-0472">Membrane</keyword>
<keyword evidence="1" id="KW-1133">Transmembrane helix</keyword>
<feature type="transmembrane region" description="Helical" evidence="1">
    <location>
        <begin position="121"/>
        <end position="139"/>
    </location>
</feature>
<gene>
    <name evidence="2" type="ORF">HXM80_06490</name>
</gene>
<feature type="transmembrane region" description="Helical" evidence="1">
    <location>
        <begin position="90"/>
        <end position="109"/>
    </location>
</feature>
<comment type="caution">
    <text evidence="2">The sequence shown here is derived from an EMBL/GenBank/DDBJ whole genome shotgun (WGS) entry which is preliminary data.</text>
</comment>
<feature type="transmembrane region" description="Helical" evidence="1">
    <location>
        <begin position="26"/>
        <end position="46"/>
    </location>
</feature>